<dbReference type="AlphaFoldDB" id="A0A845QGL7"/>
<dbReference type="Proteomes" id="UP000446866">
    <property type="component" value="Unassembled WGS sequence"/>
</dbReference>
<dbReference type="InterPro" id="IPR023765">
    <property type="entry name" value="SBP_5_CS"/>
</dbReference>
<evidence type="ECO:0000256" key="1">
    <source>
        <dbReference type="ARBA" id="ARBA00004193"/>
    </source>
</evidence>
<dbReference type="Gene3D" id="3.10.105.10">
    <property type="entry name" value="Dipeptide-binding Protein, Domain 3"/>
    <property type="match status" value="1"/>
</dbReference>
<dbReference type="SUPFAM" id="SSF53850">
    <property type="entry name" value="Periplasmic binding protein-like II"/>
    <property type="match status" value="1"/>
</dbReference>
<comment type="subcellular location">
    <subcellularLocation>
        <location evidence="1">Cell membrane</location>
        <topology evidence="1">Lipid-anchor</topology>
    </subcellularLocation>
</comment>
<dbReference type="PROSITE" id="PS01040">
    <property type="entry name" value="SBP_BACTERIAL_5"/>
    <property type="match status" value="1"/>
</dbReference>
<dbReference type="GO" id="GO:0042597">
    <property type="term" value="C:periplasmic space"/>
    <property type="evidence" value="ECO:0007669"/>
    <property type="project" value="UniProtKB-ARBA"/>
</dbReference>
<evidence type="ECO:0000256" key="3">
    <source>
        <dbReference type="ARBA" id="ARBA00022448"/>
    </source>
</evidence>
<comment type="similarity">
    <text evidence="2">Belongs to the bacterial solute-binding protein 5 family.</text>
</comment>
<accession>A0A845QGL7</accession>
<dbReference type="PANTHER" id="PTHR30290:SF10">
    <property type="entry name" value="PERIPLASMIC OLIGOPEPTIDE-BINDING PROTEIN-RELATED"/>
    <property type="match status" value="1"/>
</dbReference>
<protein>
    <submittedName>
        <fullName evidence="7">Peptide ABC transporter substrate-binding protein</fullName>
    </submittedName>
</protein>
<organism evidence="7 8">
    <name type="scientific">Anaerotruncus colihominis</name>
    <dbReference type="NCBI Taxonomy" id="169435"/>
    <lineage>
        <taxon>Bacteria</taxon>
        <taxon>Bacillati</taxon>
        <taxon>Bacillota</taxon>
        <taxon>Clostridia</taxon>
        <taxon>Eubacteriales</taxon>
        <taxon>Oscillospiraceae</taxon>
        <taxon>Anaerotruncus</taxon>
    </lineage>
</organism>
<dbReference type="PANTHER" id="PTHR30290">
    <property type="entry name" value="PERIPLASMIC BINDING COMPONENT OF ABC TRANSPORTER"/>
    <property type="match status" value="1"/>
</dbReference>
<dbReference type="InterPro" id="IPR039424">
    <property type="entry name" value="SBP_5"/>
</dbReference>
<dbReference type="Gene3D" id="3.90.76.10">
    <property type="entry name" value="Dipeptide-binding Protein, Domain 1"/>
    <property type="match status" value="1"/>
</dbReference>
<dbReference type="FunFam" id="3.90.76.10:FF:000001">
    <property type="entry name" value="Oligopeptide ABC transporter substrate-binding protein"/>
    <property type="match status" value="1"/>
</dbReference>
<comment type="caution">
    <text evidence="7">The sequence shown here is derived from an EMBL/GenBank/DDBJ whole genome shotgun (WGS) entry which is preliminary data.</text>
</comment>
<evidence type="ECO:0000256" key="5">
    <source>
        <dbReference type="SAM" id="SignalP"/>
    </source>
</evidence>
<dbReference type="InterPro" id="IPR000914">
    <property type="entry name" value="SBP_5_dom"/>
</dbReference>
<keyword evidence="8" id="KW-1185">Reference proteome</keyword>
<dbReference type="Pfam" id="PF00496">
    <property type="entry name" value="SBP_bac_5"/>
    <property type="match status" value="1"/>
</dbReference>
<keyword evidence="4 5" id="KW-0732">Signal</keyword>
<feature type="chain" id="PRO_5038910946" evidence="5">
    <location>
        <begin position="21"/>
        <end position="539"/>
    </location>
</feature>
<name>A0A845QGL7_9FIRM</name>
<dbReference type="InterPro" id="IPR030678">
    <property type="entry name" value="Peptide/Ni-bd"/>
</dbReference>
<sequence length="539" mass="61266">MKKKLLATALCIAMVLTCLAGCGGEDKGDKGADGMKKIVYANGGQPESMEYVEGSRYAKYSVLKYNIYTGLTRISKDGTSEMGWADKYETSDDGLVWTFHIRDGAKFSDGTDMTAHDWEETMKYYCAPETAAQQTTLEEYVKNMGDYIAGKCDWEEVGYKALDDRTLEITLESPCTYFLDIACTYVALPMHIVNENPNWNKTAETYVGNGPFRMTSLKDQVNVVLEKNPYYYDTDNVAIDQVEFVFLDEPSVELASFQNGDIDVSDNLNAEAVSKYKDSDEFVNESRIGVNYLTTHTGHITDNRVRQALSLALDRETLLSILGQVSYPATGLVPYGIHWGDEQYRDKAGDLVSFDLERAKKLLEEAGYPNGEGLPTYKYVCQNNEEAMNRAQAMQSMWQAAGFKIEIVSYEPSTYWDVFETEDWDIADDGWTGDYDDPSTNLFLWEERREVNPDGSLKDARWHDEKALKYNALMQKTYKETDYETRMKTFLDAEKILIEETPIIPVTFYTDTMLVNPRVKGVVKNYIGHVFFQYADIAE</sequence>
<evidence type="ECO:0000256" key="2">
    <source>
        <dbReference type="ARBA" id="ARBA00005695"/>
    </source>
</evidence>
<reference evidence="7 8" key="1">
    <citation type="submission" date="2018-08" db="EMBL/GenBank/DDBJ databases">
        <title>Murine metabolic-syndrome-specific gut microbial biobank.</title>
        <authorList>
            <person name="Liu C."/>
        </authorList>
    </citation>
    <scope>NUCLEOTIDE SEQUENCE [LARGE SCALE GENOMIC DNA]</scope>
    <source>
        <strain evidence="7 8">28</strain>
    </source>
</reference>
<keyword evidence="3" id="KW-0813">Transport</keyword>
<dbReference type="GO" id="GO:1904680">
    <property type="term" value="F:peptide transmembrane transporter activity"/>
    <property type="evidence" value="ECO:0007669"/>
    <property type="project" value="TreeGrafter"/>
</dbReference>
<feature type="signal peptide" evidence="5">
    <location>
        <begin position="1"/>
        <end position="20"/>
    </location>
</feature>
<dbReference type="GO" id="GO:0043190">
    <property type="term" value="C:ATP-binding cassette (ABC) transporter complex"/>
    <property type="evidence" value="ECO:0007669"/>
    <property type="project" value="InterPro"/>
</dbReference>
<evidence type="ECO:0000259" key="6">
    <source>
        <dbReference type="Pfam" id="PF00496"/>
    </source>
</evidence>
<evidence type="ECO:0000256" key="4">
    <source>
        <dbReference type="ARBA" id="ARBA00022729"/>
    </source>
</evidence>
<dbReference type="CDD" id="cd08504">
    <property type="entry name" value="PBP2_OppA"/>
    <property type="match status" value="1"/>
</dbReference>
<dbReference type="GO" id="GO:0015833">
    <property type="term" value="P:peptide transport"/>
    <property type="evidence" value="ECO:0007669"/>
    <property type="project" value="TreeGrafter"/>
</dbReference>
<dbReference type="EMBL" id="QXWK01000003">
    <property type="protein sequence ID" value="NBH60546.1"/>
    <property type="molecule type" value="Genomic_DNA"/>
</dbReference>
<dbReference type="PIRSF" id="PIRSF002741">
    <property type="entry name" value="MppA"/>
    <property type="match status" value="1"/>
</dbReference>
<dbReference type="RefSeq" id="WP_160200848.1">
    <property type="nucleotide sequence ID" value="NZ_QXWK01000003.1"/>
</dbReference>
<evidence type="ECO:0000313" key="8">
    <source>
        <dbReference type="Proteomes" id="UP000446866"/>
    </source>
</evidence>
<gene>
    <name evidence="7" type="ORF">D0435_02510</name>
</gene>
<feature type="domain" description="Solute-binding protein family 5" evidence="6">
    <location>
        <begin position="83"/>
        <end position="445"/>
    </location>
</feature>
<proteinExistence type="inferred from homology"/>
<dbReference type="Gene3D" id="3.40.190.10">
    <property type="entry name" value="Periplasmic binding protein-like II"/>
    <property type="match status" value="1"/>
</dbReference>
<evidence type="ECO:0000313" key="7">
    <source>
        <dbReference type="EMBL" id="NBH60546.1"/>
    </source>
</evidence>